<feature type="region of interest" description="Disordered" evidence="1">
    <location>
        <begin position="100"/>
        <end position="125"/>
    </location>
</feature>
<gene>
    <name evidence="2" type="ORF">G5714_013868</name>
</gene>
<dbReference type="Proteomes" id="UP000579812">
    <property type="component" value="Unassembled WGS sequence"/>
</dbReference>
<reference evidence="2 3" key="1">
    <citation type="submission" date="2020-04" db="EMBL/GenBank/DDBJ databases">
        <title>Chromosome-level genome assembly of a cyprinid fish Onychostoma macrolepis by integration of Nanopore Sequencing, Bionano and Hi-C technology.</title>
        <authorList>
            <person name="Wang D."/>
        </authorList>
    </citation>
    <scope>NUCLEOTIDE SEQUENCE [LARGE SCALE GENOMIC DNA]</scope>
    <source>
        <strain evidence="2">SWU-2019</strain>
        <tissue evidence="2">Muscle</tissue>
    </source>
</reference>
<evidence type="ECO:0000313" key="2">
    <source>
        <dbReference type="EMBL" id="KAF4106206.1"/>
    </source>
</evidence>
<evidence type="ECO:0000256" key="1">
    <source>
        <dbReference type="SAM" id="MobiDB-lite"/>
    </source>
</evidence>
<protein>
    <submittedName>
        <fullName evidence="2">Uncharacterized protein</fullName>
    </submittedName>
</protein>
<organism evidence="2 3">
    <name type="scientific">Onychostoma macrolepis</name>
    <dbReference type="NCBI Taxonomy" id="369639"/>
    <lineage>
        <taxon>Eukaryota</taxon>
        <taxon>Metazoa</taxon>
        <taxon>Chordata</taxon>
        <taxon>Craniata</taxon>
        <taxon>Vertebrata</taxon>
        <taxon>Euteleostomi</taxon>
        <taxon>Actinopterygii</taxon>
        <taxon>Neopterygii</taxon>
        <taxon>Teleostei</taxon>
        <taxon>Ostariophysi</taxon>
        <taxon>Cypriniformes</taxon>
        <taxon>Cyprinidae</taxon>
        <taxon>Acrossocheilinae</taxon>
        <taxon>Onychostoma</taxon>
    </lineage>
</organism>
<feature type="region of interest" description="Disordered" evidence="1">
    <location>
        <begin position="1"/>
        <end position="46"/>
    </location>
</feature>
<accession>A0A7J6CGF9</accession>
<dbReference type="EMBL" id="JAAMOB010000013">
    <property type="protein sequence ID" value="KAF4106206.1"/>
    <property type="molecule type" value="Genomic_DNA"/>
</dbReference>
<proteinExistence type="predicted"/>
<feature type="compositionally biased region" description="Polar residues" evidence="1">
    <location>
        <begin position="33"/>
        <end position="46"/>
    </location>
</feature>
<evidence type="ECO:0000313" key="3">
    <source>
        <dbReference type="Proteomes" id="UP000579812"/>
    </source>
</evidence>
<keyword evidence="3" id="KW-1185">Reference proteome</keyword>
<dbReference type="AlphaFoldDB" id="A0A7J6CGF9"/>
<sequence>MPSKKRKDKAKMDSSPAGEHDVEEDASSTSSSDTICSVPQGGATNANASQKLDIIQKLDLMRSDFATKLDGVLNAIQEVKKDVRDFSGRMDMAEERISNVEDAGVEEEPTEQRSEIERRRRRLVE</sequence>
<name>A0A7J6CGF9_9TELE</name>
<feature type="compositionally biased region" description="Basic and acidic residues" evidence="1">
    <location>
        <begin position="110"/>
        <end position="125"/>
    </location>
</feature>
<comment type="caution">
    <text evidence="2">The sequence shown here is derived from an EMBL/GenBank/DDBJ whole genome shotgun (WGS) entry which is preliminary data.</text>
</comment>